<dbReference type="EMBL" id="QKVK01000001">
    <property type="protein sequence ID" value="PZF78427.1"/>
    <property type="molecule type" value="Genomic_DNA"/>
</dbReference>
<dbReference type="RefSeq" id="WP_111195754.1">
    <property type="nucleotide sequence ID" value="NZ_QKVK01000001.1"/>
</dbReference>
<dbReference type="InterPro" id="IPR003749">
    <property type="entry name" value="ThiS/MoaD-like"/>
</dbReference>
<comment type="caution">
    <text evidence="4">The sequence shown here is derived from an EMBL/GenBank/DDBJ whole genome shotgun (WGS) entry which is preliminary data.</text>
</comment>
<dbReference type="AlphaFoldDB" id="A0A2W2BRU6"/>
<evidence type="ECO:0000313" key="5">
    <source>
        <dbReference type="Proteomes" id="UP000248795"/>
    </source>
</evidence>
<evidence type="ECO:0000256" key="2">
    <source>
        <dbReference type="ARBA" id="ARBA00024200"/>
    </source>
</evidence>
<dbReference type="InterPro" id="IPR044672">
    <property type="entry name" value="MOCS2A"/>
</dbReference>
<accession>A0A2W2BRU6</accession>
<dbReference type="UniPathway" id="UPA00344"/>
<proteinExistence type="inferred from homology"/>
<dbReference type="PANTHER" id="PTHR33359:SF1">
    <property type="entry name" value="MOLYBDOPTERIN SYNTHASE SULFUR CARRIER SUBUNIT"/>
    <property type="match status" value="1"/>
</dbReference>
<name>A0A2W2BRU6_9HYPH</name>
<evidence type="ECO:0000256" key="3">
    <source>
        <dbReference type="ARBA" id="ARBA00024247"/>
    </source>
</evidence>
<reference evidence="5" key="1">
    <citation type="submission" date="2018-06" db="EMBL/GenBank/DDBJ databases">
        <title>Aestuariibacter litoralis strain KCTC 52945T.</title>
        <authorList>
            <person name="Li X."/>
            <person name="Salam N."/>
            <person name="Li J.-L."/>
            <person name="Chen Y.-M."/>
            <person name="Yang Z.-W."/>
            <person name="Zhang L.-Y."/>
            <person name="Han M.-X."/>
            <person name="Xiao M."/>
            <person name="Li W.-J."/>
        </authorList>
    </citation>
    <scope>NUCLEOTIDE SEQUENCE [LARGE SCALE GENOMIC DNA]</scope>
    <source>
        <strain evidence="5">KCTC 52945</strain>
    </source>
</reference>
<dbReference type="SUPFAM" id="SSF54285">
    <property type="entry name" value="MoaD/ThiS"/>
    <property type="match status" value="1"/>
</dbReference>
<comment type="similarity">
    <text evidence="2">Belongs to the MoaD family.</text>
</comment>
<dbReference type="Pfam" id="PF02597">
    <property type="entry name" value="ThiS"/>
    <property type="match status" value="1"/>
</dbReference>
<dbReference type="GO" id="GO:0006777">
    <property type="term" value="P:Mo-molybdopterin cofactor biosynthetic process"/>
    <property type="evidence" value="ECO:0007669"/>
    <property type="project" value="InterPro"/>
</dbReference>
<dbReference type="InterPro" id="IPR016155">
    <property type="entry name" value="Mopterin_synth/thiamin_S_b"/>
</dbReference>
<keyword evidence="1" id="KW-0547">Nucleotide-binding</keyword>
<evidence type="ECO:0000256" key="1">
    <source>
        <dbReference type="ARBA" id="ARBA00022741"/>
    </source>
</evidence>
<dbReference type="GO" id="GO:1990133">
    <property type="term" value="C:molybdopterin adenylyltransferase complex"/>
    <property type="evidence" value="ECO:0007669"/>
    <property type="project" value="TreeGrafter"/>
</dbReference>
<gene>
    <name evidence="4" type="primary">moaD</name>
    <name evidence="4" type="ORF">DK847_00995</name>
</gene>
<dbReference type="InterPro" id="IPR012675">
    <property type="entry name" value="Beta-grasp_dom_sf"/>
</dbReference>
<dbReference type="Gene3D" id="3.10.20.30">
    <property type="match status" value="1"/>
</dbReference>
<organism evidence="4 5">
    <name type="scientific">Aestuariivirga litoralis</name>
    <dbReference type="NCBI Taxonomy" id="2650924"/>
    <lineage>
        <taxon>Bacteria</taxon>
        <taxon>Pseudomonadati</taxon>
        <taxon>Pseudomonadota</taxon>
        <taxon>Alphaproteobacteria</taxon>
        <taxon>Hyphomicrobiales</taxon>
        <taxon>Aestuariivirgaceae</taxon>
        <taxon>Aestuariivirga</taxon>
    </lineage>
</organism>
<dbReference type="CDD" id="cd00754">
    <property type="entry name" value="Ubl_MoaD"/>
    <property type="match status" value="1"/>
</dbReference>
<dbReference type="GO" id="GO:0000166">
    <property type="term" value="F:nucleotide binding"/>
    <property type="evidence" value="ECO:0007669"/>
    <property type="project" value="UniProtKB-KW"/>
</dbReference>
<dbReference type="Proteomes" id="UP000248795">
    <property type="component" value="Unassembled WGS sequence"/>
</dbReference>
<dbReference type="NCBIfam" id="TIGR01682">
    <property type="entry name" value="moaD"/>
    <property type="match status" value="1"/>
</dbReference>
<keyword evidence="5" id="KW-1185">Reference proteome</keyword>
<sequence length="83" mass="8783">MKILYFARIRQIAGKSSEEVDVPASVATVADLIEHLSARDEAVAAALAERRTLRAAVDQAHVALDAPVQGAREVAFFPPVTGG</sequence>
<evidence type="ECO:0000313" key="4">
    <source>
        <dbReference type="EMBL" id="PZF78427.1"/>
    </source>
</evidence>
<protein>
    <recommendedName>
        <fullName evidence="3">Molybdopterin synthase sulfur carrier subunit</fullName>
    </recommendedName>
</protein>
<dbReference type="PANTHER" id="PTHR33359">
    <property type="entry name" value="MOLYBDOPTERIN SYNTHASE SULFUR CARRIER SUBUNIT"/>
    <property type="match status" value="1"/>
</dbReference>